<sequence length="399" mass="41725">MRLKSLQALCLVSFFLADVRDGLGPFLGIFLTQRDWQPNDIGFVMTAGGLAGLLATLPAGIVTDATRHKRALLLLGCALITAATLGLWFFRQSMVVGVTQIVSGIAAAFIAPVLAGITLGLTGRDGFNRQMGRNEAFNHAGNMSAALLAGAATAWWGTGSVFVLMTLMAVFTAVAVLAIRRDDIDHQAARGLDGSASQHIPRLTTLIHNRALMILGVTLLLFHLANAALLPMLSMRVAAQPGAINPGLYAAATVVISQAVMIPVALWTAARAERSGYPRLILLALLILPVRAMLAASFTDPLAMIPVQMMDGLAAGVLGVAVPGYIVVLSGGSGHVNAGQSAVMLMQGMGAAFSPALTGVIASRYSYGVAFGALSVIALVALSLWWLTSRPRSAYRTAR</sequence>
<accession>A0A1X1CXV6</accession>
<feature type="transmembrane region" description="Helical" evidence="4">
    <location>
        <begin position="212"/>
        <end position="235"/>
    </location>
</feature>
<reference evidence="6 7" key="1">
    <citation type="journal article" date="2017" name="Antonie Van Leeuwenhoek">
        <title>Phylogenomic resolution of the bacterial genus Pantoea and its relationship with Erwinia and Tatumella.</title>
        <authorList>
            <person name="Palmer M."/>
            <person name="Steenkamp E.T."/>
            <person name="Coetzee M.P."/>
            <person name="Chan W.Y."/>
            <person name="van Zyl E."/>
            <person name="De Maayer P."/>
            <person name="Coutinho T.A."/>
            <person name="Blom J."/>
            <person name="Smits T.H."/>
            <person name="Duffy B."/>
            <person name="Venter S.N."/>
        </authorList>
    </citation>
    <scope>NUCLEOTIDE SEQUENCE [LARGE SCALE GENOMIC DNA]</scope>
    <source>
        <strain evidence="6 7">LMG 26277</strain>
    </source>
</reference>
<feature type="transmembrane region" description="Helical" evidence="4">
    <location>
        <begin position="342"/>
        <end position="361"/>
    </location>
</feature>
<dbReference type="InterPro" id="IPR020846">
    <property type="entry name" value="MFS_dom"/>
</dbReference>
<dbReference type="STRING" id="1076551.HA48_19485"/>
<feature type="transmembrane region" description="Helical" evidence="4">
    <location>
        <begin position="136"/>
        <end position="156"/>
    </location>
</feature>
<evidence type="ECO:0000313" key="7">
    <source>
        <dbReference type="Proteomes" id="UP000193104"/>
    </source>
</evidence>
<dbReference type="Pfam" id="PF07690">
    <property type="entry name" value="MFS_1"/>
    <property type="match status" value="1"/>
</dbReference>
<evidence type="ECO:0000259" key="5">
    <source>
        <dbReference type="PROSITE" id="PS50850"/>
    </source>
</evidence>
<feature type="transmembrane region" description="Helical" evidence="4">
    <location>
        <begin position="310"/>
        <end position="330"/>
    </location>
</feature>
<evidence type="ECO:0000256" key="3">
    <source>
        <dbReference type="ARBA" id="ARBA00023136"/>
    </source>
</evidence>
<dbReference type="GO" id="GO:0022857">
    <property type="term" value="F:transmembrane transporter activity"/>
    <property type="evidence" value="ECO:0007669"/>
    <property type="project" value="InterPro"/>
</dbReference>
<feature type="transmembrane region" description="Helical" evidence="4">
    <location>
        <begin position="162"/>
        <end position="180"/>
    </location>
</feature>
<dbReference type="RefSeq" id="WP_128602844.1">
    <property type="nucleotide sequence ID" value="NZ_MLFS01000076.1"/>
</dbReference>
<dbReference type="OrthoDB" id="9812574at2"/>
<feature type="transmembrane region" description="Helical" evidence="4">
    <location>
        <begin position="41"/>
        <end position="59"/>
    </location>
</feature>
<dbReference type="PANTHER" id="PTHR23539:SF1">
    <property type="entry name" value="MAJOR FACILITATOR SUPERFAMILY (MFS) PROFILE DOMAIN-CONTAINING PROTEIN"/>
    <property type="match status" value="1"/>
</dbReference>
<feature type="transmembrane region" description="Helical" evidence="4">
    <location>
        <begin position="367"/>
        <end position="387"/>
    </location>
</feature>
<dbReference type="InterPro" id="IPR036259">
    <property type="entry name" value="MFS_trans_sf"/>
</dbReference>
<dbReference type="SUPFAM" id="SSF103473">
    <property type="entry name" value="MFS general substrate transporter"/>
    <property type="match status" value="1"/>
</dbReference>
<keyword evidence="1 4" id="KW-0812">Transmembrane</keyword>
<feature type="transmembrane region" description="Helical" evidence="4">
    <location>
        <begin position="102"/>
        <end position="124"/>
    </location>
</feature>
<dbReference type="PROSITE" id="PS50850">
    <property type="entry name" value="MFS"/>
    <property type="match status" value="1"/>
</dbReference>
<evidence type="ECO:0000256" key="1">
    <source>
        <dbReference type="ARBA" id="ARBA00022692"/>
    </source>
</evidence>
<evidence type="ECO:0000313" key="6">
    <source>
        <dbReference type="EMBL" id="ORM69170.1"/>
    </source>
</evidence>
<protein>
    <submittedName>
        <fullName evidence="6">MFS transporter</fullName>
    </submittedName>
</protein>
<feature type="transmembrane region" description="Helical" evidence="4">
    <location>
        <begin position="247"/>
        <end position="268"/>
    </location>
</feature>
<dbReference type="PANTHER" id="PTHR23539">
    <property type="entry name" value="MFS TRANSPORTER"/>
    <property type="match status" value="1"/>
</dbReference>
<feature type="transmembrane region" description="Helical" evidence="4">
    <location>
        <begin position="71"/>
        <end position="90"/>
    </location>
</feature>
<name>A0A1X1CXV6_9GAMM</name>
<dbReference type="Proteomes" id="UP000193104">
    <property type="component" value="Unassembled WGS sequence"/>
</dbReference>
<dbReference type="EMBL" id="MLFS01000076">
    <property type="protein sequence ID" value="ORM69170.1"/>
    <property type="molecule type" value="Genomic_DNA"/>
</dbReference>
<proteinExistence type="predicted"/>
<evidence type="ECO:0000256" key="2">
    <source>
        <dbReference type="ARBA" id="ARBA00022989"/>
    </source>
</evidence>
<dbReference type="InterPro" id="IPR011701">
    <property type="entry name" value="MFS"/>
</dbReference>
<evidence type="ECO:0000256" key="4">
    <source>
        <dbReference type="SAM" id="Phobius"/>
    </source>
</evidence>
<feature type="transmembrane region" description="Helical" evidence="4">
    <location>
        <begin position="280"/>
        <end position="298"/>
    </location>
</feature>
<keyword evidence="7" id="KW-1185">Reference proteome</keyword>
<gene>
    <name evidence="6" type="ORF">HA48_19485</name>
</gene>
<comment type="caution">
    <text evidence="6">The sequence shown here is derived from an EMBL/GenBank/DDBJ whole genome shotgun (WGS) entry which is preliminary data.</text>
</comment>
<feature type="domain" description="Major facilitator superfamily (MFS) profile" evidence="5">
    <location>
        <begin position="1"/>
        <end position="393"/>
    </location>
</feature>
<dbReference type="Gene3D" id="1.20.1250.20">
    <property type="entry name" value="MFS general substrate transporter like domains"/>
    <property type="match status" value="2"/>
</dbReference>
<keyword evidence="3 4" id="KW-0472">Membrane</keyword>
<keyword evidence="2 4" id="KW-1133">Transmembrane helix</keyword>
<dbReference type="AlphaFoldDB" id="A0A1X1CXV6"/>
<organism evidence="6 7">
    <name type="scientific">Pantoea wallisii</name>
    <dbReference type="NCBI Taxonomy" id="1076551"/>
    <lineage>
        <taxon>Bacteria</taxon>
        <taxon>Pseudomonadati</taxon>
        <taxon>Pseudomonadota</taxon>
        <taxon>Gammaproteobacteria</taxon>
        <taxon>Enterobacterales</taxon>
        <taxon>Erwiniaceae</taxon>
        <taxon>Pantoea</taxon>
    </lineage>
</organism>